<accession>A0A174R3V7</accession>
<dbReference type="EMBL" id="QRYT01000013">
    <property type="protein sequence ID" value="RGV11575.1"/>
    <property type="molecule type" value="Genomic_DNA"/>
</dbReference>
<evidence type="ECO:0000313" key="8">
    <source>
        <dbReference type="EMBL" id="RGT95674.1"/>
    </source>
</evidence>
<evidence type="ECO:0000313" key="6">
    <source>
        <dbReference type="EMBL" id="MCG0342660.1"/>
    </source>
</evidence>
<evidence type="ECO:0000313" key="18">
    <source>
        <dbReference type="Proteomes" id="UP000470952"/>
    </source>
</evidence>
<sequence>MNRLITDCPEVLFAFVWTFFFCVSFVFYCITKEIKDSRNIRIRKNSTPKEIGNKEIGGENNDKKEDDKELPP</sequence>
<evidence type="ECO:0000313" key="19">
    <source>
        <dbReference type="Proteomes" id="UP000483142"/>
    </source>
</evidence>
<evidence type="ECO:0000256" key="2">
    <source>
        <dbReference type="SAM" id="Phobius"/>
    </source>
</evidence>
<keyword evidence="2" id="KW-0812">Transmembrane</keyword>
<dbReference type="EMBL" id="QSAI01000052">
    <property type="protein sequence ID" value="RGW44230.1"/>
    <property type="molecule type" value="Genomic_DNA"/>
</dbReference>
<dbReference type="Proteomes" id="UP000261003">
    <property type="component" value="Unassembled WGS sequence"/>
</dbReference>
<feature type="compositionally biased region" description="Basic and acidic residues" evidence="1">
    <location>
        <begin position="51"/>
        <end position="72"/>
    </location>
</feature>
<evidence type="ECO:0000313" key="13">
    <source>
        <dbReference type="Proteomes" id="UP000283833"/>
    </source>
</evidence>
<dbReference type="EMBL" id="WDAG01000013">
    <property type="protein sequence ID" value="KAB6658996.1"/>
    <property type="molecule type" value="Genomic_DNA"/>
</dbReference>
<evidence type="ECO:0000313" key="7">
    <source>
        <dbReference type="EMBL" id="RGM38535.1"/>
    </source>
</evidence>
<evidence type="ECO:0000313" key="4">
    <source>
        <dbReference type="EMBL" id="KAB6472224.1"/>
    </source>
</evidence>
<evidence type="ECO:0000313" key="14">
    <source>
        <dbReference type="Proteomes" id="UP000285379"/>
    </source>
</evidence>
<dbReference type="EMBL" id="QROB01000038">
    <property type="protein sequence ID" value="RHK83368.1"/>
    <property type="molecule type" value="Genomic_DNA"/>
</dbReference>
<organism evidence="10 15">
    <name type="scientific">Phocaeicola vulgatus</name>
    <name type="common">Bacteroides vulgatus</name>
    <dbReference type="NCBI Taxonomy" id="821"/>
    <lineage>
        <taxon>Bacteria</taxon>
        <taxon>Pseudomonadati</taxon>
        <taxon>Bacteroidota</taxon>
        <taxon>Bacteroidia</taxon>
        <taxon>Bacteroidales</taxon>
        <taxon>Bacteroidaceae</taxon>
        <taxon>Phocaeicola</taxon>
    </lineage>
</organism>
<comment type="caution">
    <text evidence="10">The sequence shown here is derived from an EMBL/GenBank/DDBJ whole genome shotgun (WGS) entry which is preliminary data.</text>
</comment>
<dbReference type="EMBL" id="QRXI01000006">
    <property type="protein sequence ID" value="RGT95674.1"/>
    <property type="molecule type" value="Genomic_DNA"/>
</dbReference>
<dbReference type="Proteomes" id="UP000285469">
    <property type="component" value="Unassembled WGS sequence"/>
</dbReference>
<proteinExistence type="predicted"/>
<name>A0A174R3V7_PHOVU</name>
<evidence type="ECO:0000313" key="12">
    <source>
        <dbReference type="Proteomes" id="UP000261003"/>
    </source>
</evidence>
<dbReference type="Proteomes" id="UP000483142">
    <property type="component" value="Unassembled WGS sequence"/>
</dbReference>
<evidence type="ECO:0000313" key="9">
    <source>
        <dbReference type="EMBL" id="RGV11575.1"/>
    </source>
</evidence>
<evidence type="ECO:0000313" key="3">
    <source>
        <dbReference type="EMBL" id="KAB6446326.1"/>
    </source>
</evidence>
<evidence type="ECO:0000313" key="16">
    <source>
        <dbReference type="Proteomes" id="UP000286392"/>
    </source>
</evidence>
<feature type="transmembrane region" description="Helical" evidence="2">
    <location>
        <begin position="12"/>
        <end position="31"/>
    </location>
</feature>
<dbReference type="Proteomes" id="UP000468344">
    <property type="component" value="Unassembled WGS sequence"/>
</dbReference>
<evidence type="ECO:0000313" key="15">
    <source>
        <dbReference type="Proteomes" id="UP000285469"/>
    </source>
</evidence>
<evidence type="ECO:0000313" key="5">
    <source>
        <dbReference type="EMBL" id="KAB6658996.1"/>
    </source>
</evidence>
<dbReference type="Proteomes" id="UP000286392">
    <property type="component" value="Unassembled WGS sequence"/>
</dbReference>
<dbReference type="EMBL" id="JAKKWZ010000093">
    <property type="protein sequence ID" value="MCG0342660.1"/>
    <property type="molecule type" value="Genomic_DNA"/>
</dbReference>
<dbReference type="Proteomes" id="UP000470952">
    <property type="component" value="Unassembled WGS sequence"/>
</dbReference>
<dbReference type="EMBL" id="WDBZ01000064">
    <property type="protein sequence ID" value="KAB6446326.1"/>
    <property type="molecule type" value="Genomic_DNA"/>
</dbReference>
<dbReference type="Proteomes" id="UP000285379">
    <property type="component" value="Unassembled WGS sequence"/>
</dbReference>
<feature type="region of interest" description="Disordered" evidence="1">
    <location>
        <begin position="49"/>
        <end position="72"/>
    </location>
</feature>
<evidence type="ECO:0000313" key="11">
    <source>
        <dbReference type="EMBL" id="RHK83368.1"/>
    </source>
</evidence>
<dbReference type="AlphaFoldDB" id="A0A174R3V7"/>
<evidence type="ECO:0000256" key="1">
    <source>
        <dbReference type="SAM" id="MobiDB-lite"/>
    </source>
</evidence>
<gene>
    <name evidence="11" type="ORF">DW043_19165</name>
    <name evidence="10" type="ORF">DWV70_20265</name>
    <name evidence="9" type="ORF">DWW27_07495</name>
    <name evidence="8" type="ORF">DWX04_06580</name>
    <name evidence="7" type="ORF">DXC16_21630</name>
    <name evidence="4" type="ORF">GAZ06_20095</name>
    <name evidence="3" type="ORF">GAZ09_21190</name>
    <name evidence="5" type="ORF">GAZ76_12425</name>
    <name evidence="6" type="ORF">L4X52_22220</name>
</gene>
<evidence type="ECO:0000313" key="10">
    <source>
        <dbReference type="EMBL" id="RGW44230.1"/>
    </source>
</evidence>
<evidence type="ECO:0000313" key="17">
    <source>
        <dbReference type="Proteomes" id="UP000468344"/>
    </source>
</evidence>
<reference evidence="12 13" key="1">
    <citation type="submission" date="2018-08" db="EMBL/GenBank/DDBJ databases">
        <title>A genome reference for cultivated species of the human gut microbiota.</title>
        <authorList>
            <person name="Zou Y."/>
            <person name="Xue W."/>
            <person name="Luo G."/>
        </authorList>
    </citation>
    <scope>NUCLEOTIDE SEQUENCE [LARGE SCALE GENOMIC DNA]</scope>
    <source>
        <strain evidence="10 15">AF12-25</strain>
        <strain evidence="9 14">AF14-8</strain>
        <strain evidence="8 13">AF18-14</strain>
        <strain evidence="11 16">AF39-8AT</strain>
        <strain evidence="7 12">OM08-13BH</strain>
    </source>
</reference>
<protein>
    <submittedName>
        <fullName evidence="10">Uncharacterized protein</fullName>
    </submittedName>
</protein>
<dbReference type="Proteomes" id="UP000283833">
    <property type="component" value="Unassembled WGS sequence"/>
</dbReference>
<dbReference type="RefSeq" id="WP_007839672.1">
    <property type="nucleotide sequence ID" value="NZ_AP025232.1"/>
</dbReference>
<keyword evidence="2" id="KW-0472">Membrane</keyword>
<reference evidence="17 18" key="2">
    <citation type="journal article" date="2019" name="Nat. Med.">
        <title>A library of human gut bacterial isolates paired with longitudinal multiomics data enables mechanistic microbiome research.</title>
        <authorList>
            <person name="Poyet M."/>
            <person name="Groussin M."/>
            <person name="Gibbons S.M."/>
            <person name="Avila-Pacheco J."/>
            <person name="Jiang X."/>
            <person name="Kearney S.M."/>
            <person name="Perrotta A.R."/>
            <person name="Berdy B."/>
            <person name="Zhao S."/>
            <person name="Lieberman T.D."/>
            <person name="Swanson P.K."/>
            <person name="Smith M."/>
            <person name="Roesemann S."/>
            <person name="Alexander J.E."/>
            <person name="Rich S.A."/>
            <person name="Livny J."/>
            <person name="Vlamakis H."/>
            <person name="Clish C."/>
            <person name="Bullock K."/>
            <person name="Deik A."/>
            <person name="Scott J."/>
            <person name="Pierce K.A."/>
            <person name="Xavier R.J."/>
            <person name="Alm E.J."/>
        </authorList>
    </citation>
    <scope>NUCLEOTIDE SEQUENCE [LARGE SCALE GENOMIC DNA]</scope>
    <source>
        <strain evidence="4 17">BIOML-A140</strain>
        <strain evidence="3 19">BIOML-A141</strain>
        <strain evidence="5 18">BIOML-A93</strain>
    </source>
</reference>
<keyword evidence="2" id="KW-1133">Transmembrane helix</keyword>
<dbReference type="Proteomes" id="UP001201179">
    <property type="component" value="Unassembled WGS sequence"/>
</dbReference>
<reference evidence="6" key="3">
    <citation type="submission" date="2022-01" db="EMBL/GenBank/DDBJ databases">
        <authorList>
            <person name="Mingchao X."/>
        </authorList>
    </citation>
    <scope>NUCLEOTIDE SEQUENCE</scope>
    <source>
        <strain evidence="6">Bv4372</strain>
    </source>
</reference>
<dbReference type="EMBL" id="WDBY01000054">
    <property type="protein sequence ID" value="KAB6472224.1"/>
    <property type="molecule type" value="Genomic_DNA"/>
</dbReference>
<dbReference type="EMBL" id="QSTG01000057">
    <property type="protein sequence ID" value="RGM38535.1"/>
    <property type="molecule type" value="Genomic_DNA"/>
</dbReference>